<dbReference type="Proteomes" id="UP001160390">
    <property type="component" value="Unassembled WGS sequence"/>
</dbReference>
<sequence>MFERYPIIDGFDNECVRICMLPTLNAEGKVSWEIGSYLNVIISIGNAELYVVMSLQESIRSLLAYQDAAARKMSEFFSSHEVVSSSCWIGFPKELGIGSMKSQILLEMKMPFHKTQFNVAQVKAR</sequence>
<proteinExistence type="predicted"/>
<dbReference type="EMBL" id="CABFNP030001250">
    <property type="protein sequence ID" value="CAI6094262.1"/>
    <property type="molecule type" value="Genomic_DNA"/>
</dbReference>
<reference evidence="1" key="1">
    <citation type="submission" date="2023-01" db="EMBL/GenBank/DDBJ databases">
        <authorList>
            <person name="Piombo E."/>
        </authorList>
    </citation>
    <scope>NUCLEOTIDE SEQUENCE</scope>
</reference>
<organism evidence="1 2">
    <name type="scientific">Clonostachys chloroleuca</name>
    <dbReference type="NCBI Taxonomy" id="1926264"/>
    <lineage>
        <taxon>Eukaryota</taxon>
        <taxon>Fungi</taxon>
        <taxon>Dikarya</taxon>
        <taxon>Ascomycota</taxon>
        <taxon>Pezizomycotina</taxon>
        <taxon>Sordariomycetes</taxon>
        <taxon>Hypocreomycetidae</taxon>
        <taxon>Hypocreales</taxon>
        <taxon>Bionectriaceae</taxon>
        <taxon>Clonostachys</taxon>
    </lineage>
</organism>
<gene>
    <name evidence="1" type="ORF">CCHLO57077_00012358</name>
</gene>
<name>A0AA35Q764_9HYPO</name>
<evidence type="ECO:0000313" key="1">
    <source>
        <dbReference type="EMBL" id="CAI6094262.1"/>
    </source>
</evidence>
<accession>A0AA35Q764</accession>
<comment type="caution">
    <text evidence="1">The sequence shown here is derived from an EMBL/GenBank/DDBJ whole genome shotgun (WGS) entry which is preliminary data.</text>
</comment>
<protein>
    <submittedName>
        <fullName evidence="1">Uncharacterized protein</fullName>
    </submittedName>
</protein>
<evidence type="ECO:0000313" key="2">
    <source>
        <dbReference type="Proteomes" id="UP001160390"/>
    </source>
</evidence>
<dbReference type="AlphaFoldDB" id="A0AA35Q764"/>
<keyword evidence="2" id="KW-1185">Reference proteome</keyword>